<comment type="caution">
    <text evidence="3">The sequence shown here is derived from an EMBL/GenBank/DDBJ whole genome shotgun (WGS) entry which is preliminary data.</text>
</comment>
<accession>A0A948TH16</accession>
<reference evidence="3" key="2">
    <citation type="submission" date="2021-04" db="EMBL/GenBank/DDBJ databases">
        <authorList>
            <person name="Gilroy R."/>
        </authorList>
    </citation>
    <scope>NUCLEOTIDE SEQUENCE</scope>
    <source>
        <strain evidence="3">378</strain>
    </source>
</reference>
<evidence type="ECO:0000313" key="4">
    <source>
        <dbReference type="Proteomes" id="UP000733611"/>
    </source>
</evidence>
<dbReference type="EMBL" id="JAHLFE010000130">
    <property type="protein sequence ID" value="MBU3844488.1"/>
    <property type="molecule type" value="Genomic_DNA"/>
</dbReference>
<dbReference type="AlphaFoldDB" id="A0A948TH16"/>
<protein>
    <submittedName>
        <fullName evidence="3">Uncharacterized protein</fullName>
    </submittedName>
</protein>
<keyword evidence="2" id="KW-0812">Transmembrane</keyword>
<sequence>MALFKKIALIVLINAAVISLLLVAQIKVATYLFDSKLNSALSRAERVMPGLKLSYTPGANSFTVRQGRLFYEIPLKQGNNLGVTSVTGAVDLKVGFGALRVTGAMDSVPGVGNIEDVLSKFNVEPISFSGAFKARAVTPRLEGTLKTDSFLWPTSTGICKLGQNSLHFLATSKEDVDVKFSSAGVVCEGALRYNNKPNYRLDLLGLDVQFLPRIINQKPHFDSLIVNLKQLDFKFSALYAIGFSPEEQVRDPSLQDAISFSNVSTLVALSQPDDEGMAKLTFSNSGNYGFAFPYIRYNEEQPYYRLDNFKLAGSVERISIPRLFDAAKSVMQNASEQFDSKQVMKEFLSGFTDTIICTLNEFGYTHEGQSLSVTGVSNVAFDETSDRPKLRQFDSDYKIKVDKNMLEEMAGESYATPLHNAVAANQITFDGSSYSTDLRIEGKQMFLNGIAVENLVSQDDMLYEEEQKAQAAQRAQEQADAAALQAEIEAAQRAQENLPSMVDGSLNQQNQEFNNGADGTGIN</sequence>
<keyword evidence="2" id="KW-0472">Membrane</keyword>
<proteinExistence type="predicted"/>
<feature type="region of interest" description="Disordered" evidence="1">
    <location>
        <begin position="502"/>
        <end position="523"/>
    </location>
</feature>
<dbReference type="Proteomes" id="UP000733611">
    <property type="component" value="Unassembled WGS sequence"/>
</dbReference>
<feature type="compositionally biased region" description="Polar residues" evidence="1">
    <location>
        <begin position="505"/>
        <end position="514"/>
    </location>
</feature>
<evidence type="ECO:0000313" key="3">
    <source>
        <dbReference type="EMBL" id="MBU3844488.1"/>
    </source>
</evidence>
<feature type="transmembrane region" description="Helical" evidence="2">
    <location>
        <begin position="7"/>
        <end position="33"/>
    </location>
</feature>
<evidence type="ECO:0000256" key="2">
    <source>
        <dbReference type="SAM" id="Phobius"/>
    </source>
</evidence>
<organism evidence="3 4">
    <name type="scientific">Candidatus Anaerobiospirillum pullicola</name>
    <dbReference type="NCBI Taxonomy" id="2838451"/>
    <lineage>
        <taxon>Bacteria</taxon>
        <taxon>Pseudomonadati</taxon>
        <taxon>Pseudomonadota</taxon>
        <taxon>Gammaproteobacteria</taxon>
        <taxon>Aeromonadales</taxon>
        <taxon>Succinivibrionaceae</taxon>
        <taxon>Anaerobiospirillum</taxon>
    </lineage>
</organism>
<name>A0A948TH16_9GAMM</name>
<evidence type="ECO:0000256" key="1">
    <source>
        <dbReference type="SAM" id="MobiDB-lite"/>
    </source>
</evidence>
<reference evidence="3" key="1">
    <citation type="journal article" date="2021" name="PeerJ">
        <title>Extensive microbial diversity within the chicken gut microbiome revealed by metagenomics and culture.</title>
        <authorList>
            <person name="Gilroy R."/>
            <person name="Ravi A."/>
            <person name="Getino M."/>
            <person name="Pursley I."/>
            <person name="Horton D.L."/>
            <person name="Alikhan N.F."/>
            <person name="Baker D."/>
            <person name="Gharbi K."/>
            <person name="Hall N."/>
            <person name="Watson M."/>
            <person name="Adriaenssens E.M."/>
            <person name="Foster-Nyarko E."/>
            <person name="Jarju S."/>
            <person name="Secka A."/>
            <person name="Antonio M."/>
            <person name="Oren A."/>
            <person name="Chaudhuri R.R."/>
            <person name="La Ragione R."/>
            <person name="Hildebrand F."/>
            <person name="Pallen M.J."/>
        </authorList>
    </citation>
    <scope>NUCLEOTIDE SEQUENCE</scope>
    <source>
        <strain evidence="3">378</strain>
    </source>
</reference>
<keyword evidence="2" id="KW-1133">Transmembrane helix</keyword>
<gene>
    <name evidence="3" type="ORF">H9847_06435</name>
</gene>